<gene>
    <name evidence="1" type="ORF">ACFFJ8_12310</name>
</gene>
<protein>
    <submittedName>
        <fullName evidence="1">Uncharacterized protein</fullName>
    </submittedName>
</protein>
<proteinExistence type="predicted"/>
<dbReference type="RefSeq" id="WP_204819263.1">
    <property type="nucleotide sequence ID" value="NZ_JANHOF010000003.1"/>
</dbReference>
<organism evidence="1 2">
    <name type="scientific">Paenibacillus mendelii</name>
    <dbReference type="NCBI Taxonomy" id="206163"/>
    <lineage>
        <taxon>Bacteria</taxon>
        <taxon>Bacillati</taxon>
        <taxon>Bacillota</taxon>
        <taxon>Bacilli</taxon>
        <taxon>Bacillales</taxon>
        <taxon>Paenibacillaceae</taxon>
        <taxon>Paenibacillus</taxon>
    </lineage>
</organism>
<evidence type="ECO:0000313" key="2">
    <source>
        <dbReference type="Proteomes" id="UP001589818"/>
    </source>
</evidence>
<dbReference type="Proteomes" id="UP001589818">
    <property type="component" value="Unassembled WGS sequence"/>
</dbReference>
<comment type="caution">
    <text evidence="1">The sequence shown here is derived from an EMBL/GenBank/DDBJ whole genome shotgun (WGS) entry which is preliminary data.</text>
</comment>
<keyword evidence="2" id="KW-1185">Reference proteome</keyword>
<dbReference type="EMBL" id="JBHLVF010000017">
    <property type="protein sequence ID" value="MFC0392145.1"/>
    <property type="molecule type" value="Genomic_DNA"/>
</dbReference>
<reference evidence="1 2" key="1">
    <citation type="submission" date="2024-09" db="EMBL/GenBank/DDBJ databases">
        <authorList>
            <person name="Sun Q."/>
            <person name="Mori K."/>
        </authorList>
    </citation>
    <scope>NUCLEOTIDE SEQUENCE [LARGE SCALE GENOMIC DNA]</scope>
    <source>
        <strain evidence="1 2">CCM 4839</strain>
    </source>
</reference>
<sequence length="88" mass="9908">MAIELGVPVKGYPAPLPIPRWYQERIWLEEAIIPAIAPLVAELVQGGEVHHVLPVSDGILIAIEEDEKLYKYVFQPPAGDWKLVRQIL</sequence>
<evidence type="ECO:0000313" key="1">
    <source>
        <dbReference type="EMBL" id="MFC0392145.1"/>
    </source>
</evidence>
<accession>A0ABV6J8C6</accession>
<name>A0ABV6J8C6_9BACL</name>